<proteinExistence type="predicted"/>
<gene>
    <name evidence="3" type="primary">NUDF</name>
    <name evidence="3" type="ORF">TSPGSL018_3474</name>
</gene>
<dbReference type="GO" id="GO:0006753">
    <property type="term" value="P:nucleoside phosphate metabolic process"/>
    <property type="evidence" value="ECO:0007669"/>
    <property type="project" value="TreeGrafter"/>
</dbReference>
<accession>A0A061SKY1</accession>
<dbReference type="PANTHER" id="PTHR11839:SF22">
    <property type="entry name" value="NUDIX HYDROLASE 26, CHLOROPLASTIC"/>
    <property type="match status" value="1"/>
</dbReference>
<dbReference type="EMBL" id="GBEZ01001602">
    <property type="protein sequence ID" value="JAC83386.1"/>
    <property type="molecule type" value="Transcribed_RNA"/>
</dbReference>
<dbReference type="InterPro" id="IPR020084">
    <property type="entry name" value="NUDIX_hydrolase_CS"/>
</dbReference>
<feature type="domain" description="Nudix hydrolase" evidence="2">
    <location>
        <begin position="51"/>
        <end position="186"/>
    </location>
</feature>
<protein>
    <submittedName>
        <fullName evidence="3">ADP-ribose pyrophosphatase</fullName>
    </submittedName>
</protein>
<dbReference type="InterPro" id="IPR015797">
    <property type="entry name" value="NUDIX_hydrolase-like_dom_sf"/>
</dbReference>
<dbReference type="GO" id="GO:0016787">
    <property type="term" value="F:hydrolase activity"/>
    <property type="evidence" value="ECO:0007669"/>
    <property type="project" value="UniProtKB-KW"/>
</dbReference>
<evidence type="ECO:0000259" key="2">
    <source>
        <dbReference type="PROSITE" id="PS51462"/>
    </source>
</evidence>
<sequence>MSGSLGKEKVVGEKQILGKSKWLQLVDVKYVRDGQEKTWQYCERCTRPANCDVDAVTVFAIVREPSKPSRVVVVKQFRPPLNTYTVELCAGLVDPGETVEAAALRELKEETGYTGKVLFTGGKQYLSPGLTNECVKTVFCEVDASKQTRQDKEDEGAITVELLPLDGLLETLNKLEGEGYAVWVGLYSIAQTLKLQSILA</sequence>
<dbReference type="PROSITE" id="PS00893">
    <property type="entry name" value="NUDIX_BOX"/>
    <property type="match status" value="1"/>
</dbReference>
<dbReference type="InterPro" id="IPR000086">
    <property type="entry name" value="NUDIX_hydrolase_dom"/>
</dbReference>
<dbReference type="SUPFAM" id="SSF55811">
    <property type="entry name" value="Nudix"/>
    <property type="match status" value="1"/>
</dbReference>
<dbReference type="PROSITE" id="PS51462">
    <property type="entry name" value="NUDIX"/>
    <property type="match status" value="1"/>
</dbReference>
<dbReference type="Pfam" id="PF00293">
    <property type="entry name" value="NUDIX"/>
    <property type="match status" value="1"/>
</dbReference>
<dbReference type="PANTHER" id="PTHR11839">
    <property type="entry name" value="UDP/ADP-SUGAR PYROPHOSPHATASE"/>
    <property type="match status" value="1"/>
</dbReference>
<reference evidence="3" key="1">
    <citation type="submission" date="2014-05" db="EMBL/GenBank/DDBJ databases">
        <title>The transcriptome of the halophilic microalga Tetraselmis sp. GSL018 isolated from the Great Salt Lake, Utah.</title>
        <authorList>
            <person name="Jinkerson R.E."/>
            <person name="D'Adamo S."/>
            <person name="Posewitz M.C."/>
        </authorList>
    </citation>
    <scope>NUCLEOTIDE SEQUENCE</scope>
    <source>
        <strain evidence="3">GSL018</strain>
    </source>
</reference>
<evidence type="ECO:0000313" key="3">
    <source>
        <dbReference type="EMBL" id="JAC83386.1"/>
    </source>
</evidence>
<dbReference type="CDD" id="cd18888">
    <property type="entry name" value="NUDIX_ADPRase_Nudt5"/>
    <property type="match status" value="1"/>
</dbReference>
<evidence type="ECO:0000256" key="1">
    <source>
        <dbReference type="ARBA" id="ARBA00022801"/>
    </source>
</evidence>
<dbReference type="AlphaFoldDB" id="A0A061SKY1"/>
<dbReference type="Gene3D" id="3.90.79.10">
    <property type="entry name" value="Nucleoside Triphosphate Pyrophosphohydrolase"/>
    <property type="match status" value="1"/>
</dbReference>
<dbReference type="GO" id="GO:0019693">
    <property type="term" value="P:ribose phosphate metabolic process"/>
    <property type="evidence" value="ECO:0007669"/>
    <property type="project" value="TreeGrafter"/>
</dbReference>
<name>A0A061SKY1_9CHLO</name>
<keyword evidence="1" id="KW-0378">Hydrolase</keyword>
<organism evidence="3">
    <name type="scientific">Tetraselmis sp. GSL018</name>
    <dbReference type="NCBI Taxonomy" id="582737"/>
    <lineage>
        <taxon>Eukaryota</taxon>
        <taxon>Viridiplantae</taxon>
        <taxon>Chlorophyta</taxon>
        <taxon>core chlorophytes</taxon>
        <taxon>Chlorodendrophyceae</taxon>
        <taxon>Chlorodendrales</taxon>
        <taxon>Chlorodendraceae</taxon>
        <taxon>Tetraselmis</taxon>
    </lineage>
</organism>